<protein>
    <recommendedName>
        <fullName evidence="4">Xylanolytic transcriptional activator regulatory domain-containing protein</fullName>
    </recommendedName>
</protein>
<keyword evidence="2" id="KW-0539">Nucleus</keyword>
<feature type="region of interest" description="Disordered" evidence="3">
    <location>
        <begin position="29"/>
        <end position="69"/>
    </location>
</feature>
<feature type="compositionally biased region" description="Polar residues" evidence="3">
    <location>
        <begin position="565"/>
        <end position="574"/>
    </location>
</feature>
<dbReference type="GO" id="GO:0006351">
    <property type="term" value="P:DNA-templated transcription"/>
    <property type="evidence" value="ECO:0007669"/>
    <property type="project" value="InterPro"/>
</dbReference>
<feature type="compositionally biased region" description="Low complexity" evidence="3">
    <location>
        <begin position="542"/>
        <end position="554"/>
    </location>
</feature>
<evidence type="ECO:0000313" key="6">
    <source>
        <dbReference type="Proteomes" id="UP001358417"/>
    </source>
</evidence>
<evidence type="ECO:0000256" key="3">
    <source>
        <dbReference type="SAM" id="MobiDB-lite"/>
    </source>
</evidence>
<dbReference type="GO" id="GO:0003677">
    <property type="term" value="F:DNA binding"/>
    <property type="evidence" value="ECO:0007669"/>
    <property type="project" value="InterPro"/>
</dbReference>
<dbReference type="GeneID" id="89971101"/>
<sequence length="616" mass="69064">MGEMASRINNLENALVLAQAMRTMDVEVPQAKNPSETPTADQIPAVLEESPSSPHDDKETPREAVLTHNGSPTQYYNDILLSRALAEEPLDGSITSVITPSPAASLAVSGSPYTALGILSAPSFSLSLADLHPPKQVAVRLWDILVNNVDQCAGVKTLHIPTDEVRLYSTIDKPLDAPYDNHALCFAIFYASMAVLDDKVATDISGGDRANQMLKFKIGMEQAFAQGDFLDHPTLTGLHALALYLCAMRIHNRGNGIWVLNGLAMRISESMGLHRDGRRLHLSPFQAEIRRRLWWHFITREMRAGEDYGLDIGNSVMLTTDVDLPLNLEDTDLWPEMTELPPAKSSWTAMSFSLIHIKISQAMQELGQVLSSRSMTSSQMYSQRAKIIAETQEWVEARLAQCNPVIPRHRMALSCSRWLIQKLDFITRTQWLMLKKTRCRQHLATDEHLLEALEILEPRLMNKDDLLEQFAWVRKVFPQYYVSMYILWHLCVKPEGPHVARAWRTVDCVLSGEIWNEITTGVGPKSAVLMALRTKAVTLRDSLQSRSSESSGSANHHESGMGMENWSSKTEVQLDSQPSETLGEDFDFEIDSDAYPDWNFLAQEFEADSQVFLGSI</sequence>
<feature type="region of interest" description="Disordered" evidence="3">
    <location>
        <begin position="542"/>
        <end position="574"/>
    </location>
</feature>
<evidence type="ECO:0000313" key="5">
    <source>
        <dbReference type="EMBL" id="KAK5052098.1"/>
    </source>
</evidence>
<gene>
    <name evidence="5" type="ORF">LTR84_002902</name>
</gene>
<dbReference type="InterPro" id="IPR050613">
    <property type="entry name" value="Sec_Metabolite_Reg"/>
</dbReference>
<proteinExistence type="predicted"/>
<evidence type="ECO:0000256" key="2">
    <source>
        <dbReference type="ARBA" id="ARBA00023242"/>
    </source>
</evidence>
<dbReference type="AlphaFoldDB" id="A0AAV9NDP3"/>
<dbReference type="Pfam" id="PF04082">
    <property type="entry name" value="Fungal_trans"/>
    <property type="match status" value="1"/>
</dbReference>
<reference evidence="5 6" key="1">
    <citation type="submission" date="2023-08" db="EMBL/GenBank/DDBJ databases">
        <title>Black Yeasts Isolated from many extreme environments.</title>
        <authorList>
            <person name="Coleine C."/>
            <person name="Stajich J.E."/>
            <person name="Selbmann L."/>
        </authorList>
    </citation>
    <scope>NUCLEOTIDE SEQUENCE [LARGE SCALE GENOMIC DNA]</scope>
    <source>
        <strain evidence="5 6">CCFEE 5792</strain>
    </source>
</reference>
<comment type="caution">
    <text evidence="5">The sequence shown here is derived from an EMBL/GenBank/DDBJ whole genome shotgun (WGS) entry which is preliminary data.</text>
</comment>
<organism evidence="5 6">
    <name type="scientific">Exophiala bonariae</name>
    <dbReference type="NCBI Taxonomy" id="1690606"/>
    <lineage>
        <taxon>Eukaryota</taxon>
        <taxon>Fungi</taxon>
        <taxon>Dikarya</taxon>
        <taxon>Ascomycota</taxon>
        <taxon>Pezizomycotina</taxon>
        <taxon>Eurotiomycetes</taxon>
        <taxon>Chaetothyriomycetidae</taxon>
        <taxon>Chaetothyriales</taxon>
        <taxon>Herpotrichiellaceae</taxon>
        <taxon>Exophiala</taxon>
    </lineage>
</organism>
<dbReference type="PANTHER" id="PTHR31001:SF57">
    <property type="entry name" value="ZN(II)2CYS6 TRANSCRIPTION FACTOR (EUROFUNG)"/>
    <property type="match status" value="1"/>
</dbReference>
<dbReference type="RefSeq" id="XP_064706112.1">
    <property type="nucleotide sequence ID" value="XM_064846502.1"/>
</dbReference>
<dbReference type="InterPro" id="IPR007219">
    <property type="entry name" value="XnlR_reg_dom"/>
</dbReference>
<dbReference type="CDD" id="cd12148">
    <property type="entry name" value="fungal_TF_MHR"/>
    <property type="match status" value="1"/>
</dbReference>
<dbReference type="PANTHER" id="PTHR31001">
    <property type="entry name" value="UNCHARACTERIZED TRANSCRIPTIONAL REGULATORY PROTEIN"/>
    <property type="match status" value="1"/>
</dbReference>
<comment type="subcellular location">
    <subcellularLocation>
        <location evidence="1">Nucleus</location>
    </subcellularLocation>
</comment>
<evidence type="ECO:0000259" key="4">
    <source>
        <dbReference type="SMART" id="SM00906"/>
    </source>
</evidence>
<accession>A0AAV9NDP3</accession>
<name>A0AAV9NDP3_9EURO</name>
<evidence type="ECO:0000256" key="1">
    <source>
        <dbReference type="ARBA" id="ARBA00004123"/>
    </source>
</evidence>
<keyword evidence="6" id="KW-1185">Reference proteome</keyword>
<feature type="domain" description="Xylanolytic transcriptional activator regulatory" evidence="4">
    <location>
        <begin position="257"/>
        <end position="331"/>
    </location>
</feature>
<dbReference type="Proteomes" id="UP001358417">
    <property type="component" value="Unassembled WGS sequence"/>
</dbReference>
<dbReference type="GO" id="GO:0005634">
    <property type="term" value="C:nucleus"/>
    <property type="evidence" value="ECO:0007669"/>
    <property type="project" value="UniProtKB-SubCell"/>
</dbReference>
<dbReference type="GO" id="GO:0008270">
    <property type="term" value="F:zinc ion binding"/>
    <property type="evidence" value="ECO:0007669"/>
    <property type="project" value="InterPro"/>
</dbReference>
<dbReference type="SMART" id="SM00906">
    <property type="entry name" value="Fungal_trans"/>
    <property type="match status" value="1"/>
</dbReference>
<dbReference type="EMBL" id="JAVRRD010000014">
    <property type="protein sequence ID" value="KAK5052098.1"/>
    <property type="molecule type" value="Genomic_DNA"/>
</dbReference>